<reference evidence="2 3" key="2">
    <citation type="journal article" date="2012" name="J. Bacteriol.">
        <title>Complete genome sequences of Desulfosporosinus orientis DSM765T, Desulfosporosinus youngiae DSM17734T, Desulfosporosinus meridiei DSM13257T, and Desulfosporosinus acidiphilus DSM22704T.</title>
        <authorList>
            <person name="Pester M."/>
            <person name="Brambilla E."/>
            <person name="Alazard D."/>
            <person name="Rattei T."/>
            <person name="Weinmaier T."/>
            <person name="Han J."/>
            <person name="Lucas S."/>
            <person name="Lapidus A."/>
            <person name="Cheng J.F."/>
            <person name="Goodwin L."/>
            <person name="Pitluck S."/>
            <person name="Peters L."/>
            <person name="Ovchinnikova G."/>
            <person name="Teshima H."/>
            <person name="Detter J.C."/>
            <person name="Han C.S."/>
            <person name="Tapia R."/>
            <person name="Land M.L."/>
            <person name="Hauser L."/>
            <person name="Kyrpides N.C."/>
            <person name="Ivanova N.N."/>
            <person name="Pagani I."/>
            <person name="Huntmann M."/>
            <person name="Wei C.L."/>
            <person name="Davenport K.W."/>
            <person name="Daligault H."/>
            <person name="Chain P.S."/>
            <person name="Chen A."/>
            <person name="Mavromatis K."/>
            <person name="Markowitz V."/>
            <person name="Szeto E."/>
            <person name="Mikhailova N."/>
            <person name="Pati A."/>
            <person name="Wagner M."/>
            <person name="Woyke T."/>
            <person name="Ollivier B."/>
            <person name="Klenk H.P."/>
            <person name="Spring S."/>
            <person name="Loy A."/>
        </authorList>
    </citation>
    <scope>NUCLEOTIDE SEQUENCE [LARGE SCALE GENOMIC DNA]</scope>
    <source>
        <strain evidence="3">ATCC 19365 / DSM 765 / NCIMB 8382 / VKM B-1628</strain>
    </source>
</reference>
<dbReference type="KEGG" id="dor:Desor_2261"/>
<dbReference type="Proteomes" id="UP000006346">
    <property type="component" value="Chromosome"/>
</dbReference>
<evidence type="ECO:0000313" key="2">
    <source>
        <dbReference type="EMBL" id="AET67859.1"/>
    </source>
</evidence>
<organism evidence="2 3">
    <name type="scientific">Desulfosporosinus orientis (strain ATCC 19365 / DSM 765 / NCIMB 8382 / VKM B-1628 / Singapore I)</name>
    <name type="common">Desulfotomaculum orientis</name>
    <dbReference type="NCBI Taxonomy" id="768706"/>
    <lineage>
        <taxon>Bacteria</taxon>
        <taxon>Bacillati</taxon>
        <taxon>Bacillota</taxon>
        <taxon>Clostridia</taxon>
        <taxon>Eubacteriales</taxon>
        <taxon>Desulfitobacteriaceae</taxon>
        <taxon>Desulfosporosinus</taxon>
    </lineage>
</organism>
<evidence type="ECO:0000256" key="1">
    <source>
        <dbReference type="SAM" id="Phobius"/>
    </source>
</evidence>
<feature type="transmembrane region" description="Helical" evidence="1">
    <location>
        <begin position="31"/>
        <end position="50"/>
    </location>
</feature>
<gene>
    <name evidence="2" type="ordered locus">Desor_2261</name>
</gene>
<keyword evidence="1" id="KW-1133">Transmembrane helix</keyword>
<accession>G7WB78</accession>
<dbReference type="AlphaFoldDB" id="G7WB78"/>
<keyword evidence="3" id="KW-1185">Reference proteome</keyword>
<dbReference type="EMBL" id="CP003108">
    <property type="protein sequence ID" value="AET67859.1"/>
    <property type="molecule type" value="Genomic_DNA"/>
</dbReference>
<dbReference type="HOGENOM" id="CLU_2952919_0_0_9"/>
<sequence length="59" mass="6992">MQFLKRELITLVIFTILCTLAFYFFVEEPFLQSVISVLFIGVLLTIYNIIRNYISNKNQ</sequence>
<keyword evidence="1" id="KW-0812">Transmembrane</keyword>
<proteinExistence type="predicted"/>
<evidence type="ECO:0000313" key="3">
    <source>
        <dbReference type="Proteomes" id="UP000006346"/>
    </source>
</evidence>
<reference evidence="3" key="1">
    <citation type="submission" date="2011-11" db="EMBL/GenBank/DDBJ databases">
        <title>Complete sequence of Desulfosporosinus orientis DSM 765.</title>
        <authorList>
            <person name="Lucas S."/>
            <person name="Han J."/>
            <person name="Lapidus A."/>
            <person name="Cheng J.-F."/>
            <person name="Goodwin L."/>
            <person name="Pitluck S."/>
            <person name="Peters L."/>
            <person name="Ovchinnikova G."/>
            <person name="Teshima H."/>
            <person name="Detter J.C."/>
            <person name="Han C."/>
            <person name="Tapia R."/>
            <person name="Land M."/>
            <person name="Hauser L."/>
            <person name="Kyrpides N."/>
            <person name="Ivanova N."/>
            <person name="Pagani I."/>
            <person name="Pester M."/>
            <person name="Spring S."/>
            <person name="Ollivier B."/>
            <person name="Rattei T."/>
            <person name="Klenk H.-P."/>
            <person name="Wagner M."/>
            <person name="Loy A."/>
            <person name="Woyke T."/>
        </authorList>
    </citation>
    <scope>NUCLEOTIDE SEQUENCE [LARGE SCALE GENOMIC DNA]</scope>
    <source>
        <strain evidence="3">ATCC 19365 / DSM 765 / NCIMB 8382 / VKM B-1628</strain>
    </source>
</reference>
<keyword evidence="1" id="KW-0472">Membrane</keyword>
<protein>
    <submittedName>
        <fullName evidence="2">Uncharacterized protein</fullName>
    </submittedName>
</protein>
<feature type="transmembrane region" description="Helical" evidence="1">
    <location>
        <begin position="7"/>
        <end position="25"/>
    </location>
</feature>
<name>G7WB78_DESOD</name>